<sequence>MACELWARVPIPSKTYSTSSKSALTMIFTYGRYSLSIKIVYQHSRSSSKNRGEGLRDVHQINIKDDIWTNFIFLTSTSASTGSIFIVKSCHLTEILYLGQVTRMTPELVLPLLTTTPYQRENV</sequence>
<evidence type="ECO:0000313" key="1">
    <source>
        <dbReference type="EMBL" id="GFX87123.1"/>
    </source>
</evidence>
<proteinExistence type="predicted"/>
<keyword evidence="2" id="KW-1185">Reference proteome</keyword>
<dbReference type="Proteomes" id="UP000887159">
    <property type="component" value="Unassembled WGS sequence"/>
</dbReference>
<name>A0A8X6UXD9_TRICX</name>
<dbReference type="AlphaFoldDB" id="A0A8X6UXD9"/>
<dbReference type="EMBL" id="BMAU01021022">
    <property type="protein sequence ID" value="GFX87123.1"/>
    <property type="molecule type" value="Genomic_DNA"/>
</dbReference>
<organism evidence="1 2">
    <name type="scientific">Trichonephila clavipes</name>
    <name type="common">Golden silk orbweaver</name>
    <name type="synonym">Nephila clavipes</name>
    <dbReference type="NCBI Taxonomy" id="2585209"/>
    <lineage>
        <taxon>Eukaryota</taxon>
        <taxon>Metazoa</taxon>
        <taxon>Ecdysozoa</taxon>
        <taxon>Arthropoda</taxon>
        <taxon>Chelicerata</taxon>
        <taxon>Arachnida</taxon>
        <taxon>Araneae</taxon>
        <taxon>Araneomorphae</taxon>
        <taxon>Entelegynae</taxon>
        <taxon>Araneoidea</taxon>
        <taxon>Nephilidae</taxon>
        <taxon>Trichonephila</taxon>
    </lineage>
</organism>
<reference evidence="1" key="1">
    <citation type="submission" date="2020-08" db="EMBL/GenBank/DDBJ databases">
        <title>Multicomponent nature underlies the extraordinary mechanical properties of spider dragline silk.</title>
        <authorList>
            <person name="Kono N."/>
            <person name="Nakamura H."/>
            <person name="Mori M."/>
            <person name="Yoshida Y."/>
            <person name="Ohtoshi R."/>
            <person name="Malay A.D."/>
            <person name="Moran D.A.P."/>
            <person name="Tomita M."/>
            <person name="Numata K."/>
            <person name="Arakawa K."/>
        </authorList>
    </citation>
    <scope>NUCLEOTIDE SEQUENCE</scope>
</reference>
<protein>
    <submittedName>
        <fullName evidence="1">Uncharacterized protein</fullName>
    </submittedName>
</protein>
<gene>
    <name evidence="1" type="ORF">TNCV_2151761</name>
</gene>
<accession>A0A8X6UXD9</accession>
<comment type="caution">
    <text evidence="1">The sequence shown here is derived from an EMBL/GenBank/DDBJ whole genome shotgun (WGS) entry which is preliminary data.</text>
</comment>
<evidence type="ECO:0000313" key="2">
    <source>
        <dbReference type="Proteomes" id="UP000887159"/>
    </source>
</evidence>